<dbReference type="EMBL" id="BAABFL010000361">
    <property type="protein sequence ID" value="GAA4650092.1"/>
    <property type="molecule type" value="Genomic_DNA"/>
</dbReference>
<sequence>MLETGDGKLLTSIVTVDRGDSGIALCHVDNCRGTSAHLKPEKTRRAIETFAQHLTQSMGKPVFLAPGEATIENLTTADQRAACQTVLDELLKQAIIELSGNKQFQKMQEKPSNDRTTVANQDLKQLSFVLENLTTAKLSGFIRQQAVKYCAETLNYPYAFTDNYLVPERKEDDYLRVNTNEGHGCCEVYLQIAPIKPVSRDETRHESV</sequence>
<keyword evidence="2" id="KW-1185">Reference proteome</keyword>
<organism evidence="1 2">
    <name type="scientific">Kistimonas scapharcae</name>
    <dbReference type="NCBI Taxonomy" id="1036133"/>
    <lineage>
        <taxon>Bacteria</taxon>
        <taxon>Pseudomonadati</taxon>
        <taxon>Pseudomonadota</taxon>
        <taxon>Gammaproteobacteria</taxon>
        <taxon>Oceanospirillales</taxon>
        <taxon>Endozoicomonadaceae</taxon>
        <taxon>Kistimonas</taxon>
    </lineage>
</organism>
<protein>
    <submittedName>
        <fullName evidence="1">Uncharacterized protein</fullName>
    </submittedName>
</protein>
<comment type="caution">
    <text evidence="1">The sequence shown here is derived from an EMBL/GenBank/DDBJ whole genome shotgun (WGS) entry which is preliminary data.</text>
</comment>
<dbReference type="Proteomes" id="UP001500604">
    <property type="component" value="Unassembled WGS sequence"/>
</dbReference>
<evidence type="ECO:0000313" key="1">
    <source>
        <dbReference type="EMBL" id="GAA4650092.1"/>
    </source>
</evidence>
<accession>A0ABP8V2N8</accession>
<proteinExistence type="predicted"/>
<gene>
    <name evidence="1" type="ORF">GCM10023116_23750</name>
</gene>
<reference evidence="2" key="1">
    <citation type="journal article" date="2019" name="Int. J. Syst. Evol. Microbiol.">
        <title>The Global Catalogue of Microorganisms (GCM) 10K type strain sequencing project: providing services to taxonomists for standard genome sequencing and annotation.</title>
        <authorList>
            <consortium name="The Broad Institute Genomics Platform"/>
            <consortium name="The Broad Institute Genome Sequencing Center for Infectious Disease"/>
            <person name="Wu L."/>
            <person name="Ma J."/>
        </authorList>
    </citation>
    <scope>NUCLEOTIDE SEQUENCE [LARGE SCALE GENOMIC DNA]</scope>
    <source>
        <strain evidence="2">JCM 17805</strain>
    </source>
</reference>
<name>A0ABP8V2N8_9GAMM</name>
<evidence type="ECO:0000313" key="2">
    <source>
        <dbReference type="Proteomes" id="UP001500604"/>
    </source>
</evidence>